<reference evidence="6 7" key="1">
    <citation type="submission" date="2023-09" db="EMBL/GenBank/DDBJ databases">
        <authorList>
            <person name="Rey-Velasco X."/>
        </authorList>
    </citation>
    <scope>NUCLEOTIDE SEQUENCE [LARGE SCALE GENOMIC DNA]</scope>
    <source>
        <strain evidence="6 7">P050</strain>
    </source>
</reference>
<dbReference type="InterPro" id="IPR043131">
    <property type="entry name" value="BCAT-like_N"/>
</dbReference>
<organism evidence="6 7">
    <name type="scientific">Urechidicola vernalis</name>
    <dbReference type="NCBI Taxonomy" id="3075600"/>
    <lineage>
        <taxon>Bacteria</taxon>
        <taxon>Pseudomonadati</taxon>
        <taxon>Bacteroidota</taxon>
        <taxon>Flavobacteriia</taxon>
        <taxon>Flavobacteriales</taxon>
        <taxon>Flavobacteriaceae</taxon>
        <taxon>Urechidicola</taxon>
    </lineage>
</organism>
<evidence type="ECO:0000313" key="7">
    <source>
        <dbReference type="Proteomes" id="UP001252186"/>
    </source>
</evidence>
<dbReference type="RefSeq" id="WP_311591792.1">
    <property type="nucleotide sequence ID" value="NZ_JAVRHV010000001.1"/>
</dbReference>
<dbReference type="PROSITE" id="PS00770">
    <property type="entry name" value="AA_TRANSFER_CLASS_4"/>
    <property type="match status" value="1"/>
</dbReference>
<sequence>MNFPEKVSLNGEILNTQEAKISVFDRGFLFGDGIYEVMIQLNGKLFHEQAHLDRMKYSLQEIDLNYDVNQLKDKVKELLKANDLIGIDCLIYMQITRGTAPRKHSFPIDIEPTCLLYALPKEFPKINNSSYNVVTQNDFRWTKCHIKMTSLLGNVLANQFAAENDAYETLLIRAGIFTEASHCNVFFVKKGVVYTHPANEFILNGITRQLVVKLCNDLNIELREEGYPVNLIEEIDEAFLTGTTTQVGVIGKIDNQVLPNRESAGPITKRLQQAFSELL</sequence>
<comment type="similarity">
    <text evidence="2 4">Belongs to the class-IV pyridoxal-phosphate-dependent aminotransferase family.</text>
</comment>
<dbReference type="GO" id="GO:0008483">
    <property type="term" value="F:transaminase activity"/>
    <property type="evidence" value="ECO:0007669"/>
    <property type="project" value="UniProtKB-KW"/>
</dbReference>
<comment type="caution">
    <text evidence="6">The sequence shown here is derived from an EMBL/GenBank/DDBJ whole genome shotgun (WGS) entry which is preliminary data.</text>
</comment>
<dbReference type="Gene3D" id="3.20.10.10">
    <property type="entry name" value="D-amino Acid Aminotransferase, subunit A, domain 2"/>
    <property type="match status" value="1"/>
</dbReference>
<keyword evidence="6" id="KW-0808">Transferase</keyword>
<evidence type="ECO:0000256" key="3">
    <source>
        <dbReference type="ARBA" id="ARBA00022898"/>
    </source>
</evidence>
<dbReference type="Proteomes" id="UP001252186">
    <property type="component" value="Unassembled WGS sequence"/>
</dbReference>
<evidence type="ECO:0000256" key="4">
    <source>
        <dbReference type="RuleBase" id="RU004106"/>
    </source>
</evidence>
<dbReference type="InterPro" id="IPR036038">
    <property type="entry name" value="Aminotransferase-like"/>
</dbReference>
<name>A0ABU2Y2G1_9FLAO</name>
<accession>A0ABU2Y2G1</accession>
<evidence type="ECO:0000256" key="5">
    <source>
        <dbReference type="RuleBase" id="RU004516"/>
    </source>
</evidence>
<proteinExistence type="inferred from homology"/>
<evidence type="ECO:0000256" key="1">
    <source>
        <dbReference type="ARBA" id="ARBA00001933"/>
    </source>
</evidence>
<dbReference type="PANTHER" id="PTHR42743">
    <property type="entry name" value="AMINO-ACID AMINOTRANSFERASE"/>
    <property type="match status" value="1"/>
</dbReference>
<keyword evidence="3 5" id="KW-0663">Pyridoxal phosphate</keyword>
<keyword evidence="7" id="KW-1185">Reference proteome</keyword>
<dbReference type="Pfam" id="PF01063">
    <property type="entry name" value="Aminotran_4"/>
    <property type="match status" value="1"/>
</dbReference>
<dbReference type="PANTHER" id="PTHR42743:SF10">
    <property type="entry name" value="D-ALANINE AMINOTRANSFERASE"/>
    <property type="match status" value="1"/>
</dbReference>
<dbReference type="EMBL" id="JAVRHV010000001">
    <property type="protein sequence ID" value="MDT0551970.1"/>
    <property type="molecule type" value="Genomic_DNA"/>
</dbReference>
<comment type="cofactor">
    <cofactor evidence="1 5">
        <name>pyridoxal 5'-phosphate</name>
        <dbReference type="ChEBI" id="CHEBI:597326"/>
    </cofactor>
</comment>
<gene>
    <name evidence="6" type="ORF">RM519_01810</name>
</gene>
<evidence type="ECO:0000256" key="2">
    <source>
        <dbReference type="ARBA" id="ARBA00009320"/>
    </source>
</evidence>
<dbReference type="Gene3D" id="3.30.470.10">
    <property type="match status" value="1"/>
</dbReference>
<protein>
    <submittedName>
        <fullName evidence="6">Aminotransferase class IV</fullName>
    </submittedName>
</protein>
<dbReference type="SUPFAM" id="SSF56752">
    <property type="entry name" value="D-aminoacid aminotransferase-like PLP-dependent enzymes"/>
    <property type="match status" value="1"/>
</dbReference>
<evidence type="ECO:0000313" key="6">
    <source>
        <dbReference type="EMBL" id="MDT0551970.1"/>
    </source>
</evidence>
<keyword evidence="6" id="KW-0032">Aminotransferase</keyword>
<dbReference type="InterPro" id="IPR050571">
    <property type="entry name" value="Class-IV_PLP-Dep_Aminotrnsfr"/>
</dbReference>
<dbReference type="InterPro" id="IPR001544">
    <property type="entry name" value="Aminotrans_IV"/>
</dbReference>
<dbReference type="InterPro" id="IPR043132">
    <property type="entry name" value="BCAT-like_C"/>
</dbReference>
<dbReference type="InterPro" id="IPR018300">
    <property type="entry name" value="Aminotrans_IV_CS"/>
</dbReference>